<accession>D3SSC0</accession>
<protein>
    <submittedName>
        <fullName evidence="2">Uncharacterized protein</fullName>
    </submittedName>
</protein>
<proteinExistence type="predicted"/>
<dbReference type="EMBL" id="CP001932">
    <property type="protein sequence ID" value="ADD04846.1"/>
    <property type="molecule type" value="Genomic_DNA"/>
</dbReference>
<reference evidence="2 3" key="2">
    <citation type="journal article" date="2012" name="BMC Genomics">
        <title>A comparative genomics perspective on the genetic content of the alkaliphilic haloarchaeon Natrialba magadii ATCC 43099T.</title>
        <authorList>
            <person name="Siddaramappa S."/>
            <person name="Challacombe J.F."/>
            <person name="Decastro R.E."/>
            <person name="Pfeiffer F."/>
            <person name="Sastre D.E."/>
            <person name="Gimenez M.I."/>
            <person name="Paggi R.A."/>
            <person name="Detter J.C."/>
            <person name="Davenport K.W."/>
            <person name="Goodwin L.A."/>
            <person name="Kyrpides N."/>
            <person name="Tapia R."/>
            <person name="Pitluck S."/>
            <person name="Lucas S."/>
            <person name="Woyke T."/>
            <person name="Maupin-Furlow J.A."/>
        </authorList>
    </citation>
    <scope>NUCLEOTIDE SEQUENCE [LARGE SCALE GENOMIC DNA]</scope>
    <source>
        <strain evidence="3">ATCC 43099 / DSM 3394 / CCM 3739 / CIP 104546 / IAM 13178 / JCM 8861 / NBRC 102185 / NCIMB 2190 / MS3</strain>
    </source>
</reference>
<dbReference type="HOGENOM" id="CLU_3371387_0_0_2"/>
<dbReference type="PaxDb" id="547559-Nmag_1266"/>
<feature type="compositionally biased region" description="Polar residues" evidence="1">
    <location>
        <begin position="25"/>
        <end position="34"/>
    </location>
</feature>
<organism evidence="2 3">
    <name type="scientific">Natrialba magadii (strain ATCC 43099 / DSM 3394 / CCM 3739 / CIP 104546 / IAM 13178 / JCM 8861 / NBRC 102185 / NCIMB 2190 / MS3)</name>
    <name type="common">Natronobacterium magadii</name>
    <dbReference type="NCBI Taxonomy" id="547559"/>
    <lineage>
        <taxon>Archaea</taxon>
        <taxon>Methanobacteriati</taxon>
        <taxon>Methanobacteriota</taxon>
        <taxon>Stenosarchaea group</taxon>
        <taxon>Halobacteria</taxon>
        <taxon>Halobacteriales</taxon>
        <taxon>Natrialbaceae</taxon>
        <taxon>Natrialba</taxon>
    </lineage>
</organism>
<reference evidence="3" key="1">
    <citation type="submission" date="2010-02" db="EMBL/GenBank/DDBJ databases">
        <title>Complete sequence of chromosome of Natrialba magadii ATCC 43099.</title>
        <authorList>
            <consortium name="US DOE Joint Genome Institute"/>
            <person name="Lucas S."/>
            <person name="Copeland A."/>
            <person name="Lapidus A."/>
            <person name="Cheng J.-F."/>
            <person name="Bruce D."/>
            <person name="Goodwin L."/>
            <person name="Pitluck S."/>
            <person name="Davenport K."/>
            <person name="Saunders E."/>
            <person name="Detter J.C."/>
            <person name="Han C."/>
            <person name="Tapia R."/>
            <person name="Land M."/>
            <person name="Hauser L."/>
            <person name="Kyrpides N."/>
            <person name="Mikhailova N."/>
            <person name="De Castro R.E."/>
            <person name="Maupin-Furlow J.A."/>
            <person name="Woyke T."/>
        </authorList>
    </citation>
    <scope>NUCLEOTIDE SEQUENCE [LARGE SCALE GENOMIC DNA]</scope>
    <source>
        <strain evidence="3">ATCC 43099 / DSM 3394 / CCM 3739 / CIP 104546 / IAM 13178 / JCM 8861 / NBRC 102185 / NCIMB 2190 / MS3</strain>
    </source>
</reference>
<dbReference type="STRING" id="547559.Nmag_1266"/>
<sequence length="34" mass="3637">MLLLSTQLPSGAPLAPIVAEENPNGYRTRSETLP</sequence>
<dbReference type="Proteomes" id="UP000001879">
    <property type="component" value="Chromosome"/>
</dbReference>
<evidence type="ECO:0000313" key="3">
    <source>
        <dbReference type="Proteomes" id="UP000001879"/>
    </source>
</evidence>
<keyword evidence="3" id="KW-1185">Reference proteome</keyword>
<evidence type="ECO:0000256" key="1">
    <source>
        <dbReference type="SAM" id="MobiDB-lite"/>
    </source>
</evidence>
<dbReference type="KEGG" id="nmg:Nmag_1266"/>
<name>D3SSC0_NATMM</name>
<evidence type="ECO:0000313" key="2">
    <source>
        <dbReference type="EMBL" id="ADD04846.1"/>
    </source>
</evidence>
<gene>
    <name evidence="2" type="ordered locus">Nmag_1266</name>
</gene>
<dbReference type="AlphaFoldDB" id="D3SSC0"/>
<feature type="region of interest" description="Disordered" evidence="1">
    <location>
        <begin position="1"/>
        <end position="34"/>
    </location>
</feature>